<dbReference type="SUPFAM" id="SSF54060">
    <property type="entry name" value="His-Me finger endonucleases"/>
    <property type="match status" value="1"/>
</dbReference>
<keyword evidence="4" id="KW-1185">Reference proteome</keyword>
<dbReference type="InterPro" id="IPR003615">
    <property type="entry name" value="HNH_nuc"/>
</dbReference>
<sequence length="249" mass="26797">MPGCRARLVPPDDGRGPVVSGVEVPDVVSAQGLTGCVEDEGTCGAPIVGRGRCRKHYGRWWRKSQGRVVEPALNLKSSTPAARFNAKVSRGGATQCWPWGGSLHPKGHGEFYVSPGRGRVPAHAFAVELATGVRCPDGLEACHRCDNPACCNPRHIYYGTRQQNVDDMWARERTPRGSARPQAKLDEAAVLSIRTRFAAGELSTHLALEYGVSDSLISNIVNGHAWQHVGGPTGTHGRPGRRPSTRKAV</sequence>
<name>A0ABY2DLX9_9ACTN</name>
<proteinExistence type="predicted"/>
<feature type="compositionally biased region" description="Basic residues" evidence="1">
    <location>
        <begin position="238"/>
        <end position="249"/>
    </location>
</feature>
<protein>
    <submittedName>
        <fullName evidence="3">HNH endonuclease</fullName>
    </submittedName>
</protein>
<dbReference type="EMBL" id="SMKE01000016">
    <property type="protein sequence ID" value="TDC02206.1"/>
    <property type="molecule type" value="Genomic_DNA"/>
</dbReference>
<evidence type="ECO:0000259" key="2">
    <source>
        <dbReference type="Pfam" id="PF13392"/>
    </source>
</evidence>
<comment type="caution">
    <text evidence="3">The sequence shown here is derived from an EMBL/GenBank/DDBJ whole genome shotgun (WGS) entry which is preliminary data.</text>
</comment>
<organism evidence="3 4">
    <name type="scientific">Micromonospora fluostatini</name>
    <dbReference type="NCBI Taxonomy" id="1629071"/>
    <lineage>
        <taxon>Bacteria</taxon>
        <taxon>Bacillati</taxon>
        <taxon>Actinomycetota</taxon>
        <taxon>Actinomycetes</taxon>
        <taxon>Micromonosporales</taxon>
        <taxon>Micromonosporaceae</taxon>
        <taxon>Micromonospora</taxon>
    </lineage>
</organism>
<feature type="region of interest" description="Disordered" evidence="1">
    <location>
        <begin position="229"/>
        <end position="249"/>
    </location>
</feature>
<evidence type="ECO:0000313" key="3">
    <source>
        <dbReference type="EMBL" id="TDC02206.1"/>
    </source>
</evidence>
<keyword evidence="3" id="KW-0378">Hydrolase</keyword>
<keyword evidence="3" id="KW-0255">Endonuclease</keyword>
<dbReference type="GO" id="GO:0004519">
    <property type="term" value="F:endonuclease activity"/>
    <property type="evidence" value="ECO:0007669"/>
    <property type="project" value="UniProtKB-KW"/>
</dbReference>
<reference evidence="3 4" key="1">
    <citation type="submission" date="2019-02" db="EMBL/GenBank/DDBJ databases">
        <title>Draft genome sequences of novel Actinobacteria.</title>
        <authorList>
            <person name="Sahin N."/>
            <person name="Ay H."/>
            <person name="Saygin H."/>
        </authorList>
    </citation>
    <scope>NUCLEOTIDE SEQUENCE [LARGE SCALE GENOMIC DNA]</scope>
    <source>
        <strain evidence="3 4">JCM 30529</strain>
    </source>
</reference>
<dbReference type="InterPro" id="IPR044925">
    <property type="entry name" value="His-Me_finger_sf"/>
</dbReference>
<feature type="domain" description="HNH nuclease" evidence="2">
    <location>
        <begin position="122"/>
        <end position="164"/>
    </location>
</feature>
<dbReference type="Proteomes" id="UP000295626">
    <property type="component" value="Unassembled WGS sequence"/>
</dbReference>
<evidence type="ECO:0000313" key="4">
    <source>
        <dbReference type="Proteomes" id="UP000295626"/>
    </source>
</evidence>
<evidence type="ECO:0000256" key="1">
    <source>
        <dbReference type="SAM" id="MobiDB-lite"/>
    </source>
</evidence>
<keyword evidence="3" id="KW-0540">Nuclease</keyword>
<dbReference type="InterPro" id="IPR044930">
    <property type="entry name" value="Homing_endonuclease_His-Me"/>
</dbReference>
<accession>A0ABY2DLX9</accession>
<dbReference type="Gene3D" id="3.90.75.10">
    <property type="entry name" value="Homing Intron 3 (I-ppo) Encoded Endonuclease, Chain A"/>
    <property type="match status" value="1"/>
</dbReference>
<gene>
    <name evidence="3" type="ORF">E1091_01330</name>
</gene>
<dbReference type="Pfam" id="PF13392">
    <property type="entry name" value="HNH_3"/>
    <property type="match status" value="1"/>
</dbReference>